<protein>
    <submittedName>
        <fullName evidence="2">Uncharacterized protein</fullName>
    </submittedName>
</protein>
<dbReference type="EMBL" id="JACGWJ010000013">
    <property type="protein sequence ID" value="KAL0378380.1"/>
    <property type="molecule type" value="Genomic_DNA"/>
</dbReference>
<feature type="region of interest" description="Disordered" evidence="1">
    <location>
        <begin position="1"/>
        <end position="43"/>
    </location>
</feature>
<reference evidence="2" key="2">
    <citation type="journal article" date="2024" name="Plant">
        <title>Genomic evolution and insights into agronomic trait innovations of Sesamum species.</title>
        <authorList>
            <person name="Miao H."/>
            <person name="Wang L."/>
            <person name="Qu L."/>
            <person name="Liu H."/>
            <person name="Sun Y."/>
            <person name="Le M."/>
            <person name="Wang Q."/>
            <person name="Wei S."/>
            <person name="Zheng Y."/>
            <person name="Lin W."/>
            <person name="Duan Y."/>
            <person name="Cao H."/>
            <person name="Xiong S."/>
            <person name="Wang X."/>
            <person name="Wei L."/>
            <person name="Li C."/>
            <person name="Ma Q."/>
            <person name="Ju M."/>
            <person name="Zhao R."/>
            <person name="Li G."/>
            <person name="Mu C."/>
            <person name="Tian Q."/>
            <person name="Mei H."/>
            <person name="Zhang T."/>
            <person name="Gao T."/>
            <person name="Zhang H."/>
        </authorList>
    </citation>
    <scope>NUCLEOTIDE SEQUENCE</scope>
    <source>
        <strain evidence="2">G02</strain>
    </source>
</reference>
<name>A0AAW2RDY2_SESRA</name>
<organism evidence="2">
    <name type="scientific">Sesamum radiatum</name>
    <name type="common">Black benniseed</name>
    <dbReference type="NCBI Taxonomy" id="300843"/>
    <lineage>
        <taxon>Eukaryota</taxon>
        <taxon>Viridiplantae</taxon>
        <taxon>Streptophyta</taxon>
        <taxon>Embryophyta</taxon>
        <taxon>Tracheophyta</taxon>
        <taxon>Spermatophyta</taxon>
        <taxon>Magnoliopsida</taxon>
        <taxon>eudicotyledons</taxon>
        <taxon>Gunneridae</taxon>
        <taxon>Pentapetalae</taxon>
        <taxon>asterids</taxon>
        <taxon>lamiids</taxon>
        <taxon>Lamiales</taxon>
        <taxon>Pedaliaceae</taxon>
        <taxon>Sesamum</taxon>
    </lineage>
</organism>
<accession>A0AAW2RDY2</accession>
<comment type="caution">
    <text evidence="2">The sequence shown here is derived from an EMBL/GenBank/DDBJ whole genome shotgun (WGS) entry which is preliminary data.</text>
</comment>
<evidence type="ECO:0000256" key="1">
    <source>
        <dbReference type="SAM" id="MobiDB-lite"/>
    </source>
</evidence>
<reference evidence="2" key="1">
    <citation type="submission" date="2020-06" db="EMBL/GenBank/DDBJ databases">
        <authorList>
            <person name="Li T."/>
            <person name="Hu X."/>
            <person name="Zhang T."/>
            <person name="Song X."/>
            <person name="Zhang H."/>
            <person name="Dai N."/>
            <person name="Sheng W."/>
            <person name="Hou X."/>
            <person name="Wei L."/>
        </authorList>
    </citation>
    <scope>NUCLEOTIDE SEQUENCE</scope>
    <source>
        <strain evidence="2">G02</strain>
        <tissue evidence="2">Leaf</tissue>
    </source>
</reference>
<gene>
    <name evidence="2" type="ORF">Sradi_3143500</name>
</gene>
<proteinExistence type="predicted"/>
<dbReference type="AlphaFoldDB" id="A0AAW2RDY2"/>
<sequence>MASSNPRCQQPPRITSAGGGQREPEGTPLRLGLLAGEGSPKAKRTPIKALLATNKDKSSLILTNFHKILGSGNRPPADGGTPL</sequence>
<evidence type="ECO:0000313" key="2">
    <source>
        <dbReference type="EMBL" id="KAL0378380.1"/>
    </source>
</evidence>